<dbReference type="PANTHER" id="PTHR13208">
    <property type="entry name" value="MEDIATOR OF RNA POLYMERASE II TRANSCRIPTION SUBUNIT 4"/>
    <property type="match status" value="1"/>
</dbReference>
<dbReference type="STRING" id="984487.A0A1E4SKX9"/>
<feature type="region of interest" description="Disordered" evidence="10">
    <location>
        <begin position="1"/>
        <end position="48"/>
    </location>
</feature>
<feature type="region of interest" description="Disordered" evidence="10">
    <location>
        <begin position="247"/>
        <end position="307"/>
    </location>
</feature>
<accession>A0A1E4SKX9</accession>
<evidence type="ECO:0000256" key="7">
    <source>
        <dbReference type="ARBA" id="ARBA00031257"/>
    </source>
</evidence>
<protein>
    <recommendedName>
        <fullName evidence="3 8">Mediator of RNA polymerase II transcription subunit 4</fullName>
    </recommendedName>
    <alternativeName>
        <fullName evidence="7 8">Mediator complex subunit 4</fullName>
    </alternativeName>
</protein>
<keyword evidence="5 8" id="KW-0804">Transcription</keyword>
<dbReference type="GO" id="GO:0016592">
    <property type="term" value="C:mediator complex"/>
    <property type="evidence" value="ECO:0007669"/>
    <property type="project" value="InterPro"/>
</dbReference>
<feature type="compositionally biased region" description="Basic and acidic residues" evidence="10">
    <location>
        <begin position="247"/>
        <end position="270"/>
    </location>
</feature>
<evidence type="ECO:0000313" key="12">
    <source>
        <dbReference type="Proteomes" id="UP000094285"/>
    </source>
</evidence>
<evidence type="ECO:0000256" key="9">
    <source>
        <dbReference type="SAM" id="Coils"/>
    </source>
</evidence>
<feature type="compositionally biased region" description="Acidic residues" evidence="10">
    <location>
        <begin position="297"/>
        <end position="307"/>
    </location>
</feature>
<dbReference type="PANTHER" id="PTHR13208:SF2">
    <property type="entry name" value="MEDIATOR OF RNA POLYMERASE II TRANSCRIPTION SUBUNIT 4"/>
    <property type="match status" value="1"/>
</dbReference>
<dbReference type="EMBL" id="KV453911">
    <property type="protein sequence ID" value="ODV80153.1"/>
    <property type="molecule type" value="Genomic_DNA"/>
</dbReference>
<comment type="subunit">
    <text evidence="8">Component of the Mediator complex.</text>
</comment>
<evidence type="ECO:0000256" key="6">
    <source>
        <dbReference type="ARBA" id="ARBA00023242"/>
    </source>
</evidence>
<feature type="coiled-coil region" evidence="9">
    <location>
        <begin position="126"/>
        <end position="153"/>
    </location>
</feature>
<dbReference type="GeneID" id="30982691"/>
<feature type="compositionally biased region" description="Low complexity" evidence="10">
    <location>
        <begin position="11"/>
        <end position="20"/>
    </location>
</feature>
<keyword evidence="9" id="KW-0175">Coiled coil</keyword>
<feature type="compositionally biased region" description="Polar residues" evidence="10">
    <location>
        <begin position="21"/>
        <end position="47"/>
    </location>
</feature>
<evidence type="ECO:0000256" key="2">
    <source>
        <dbReference type="ARBA" id="ARBA00009626"/>
    </source>
</evidence>
<evidence type="ECO:0000256" key="4">
    <source>
        <dbReference type="ARBA" id="ARBA00023015"/>
    </source>
</evidence>
<dbReference type="Proteomes" id="UP000094285">
    <property type="component" value="Unassembled WGS sequence"/>
</dbReference>
<dbReference type="GO" id="GO:0070847">
    <property type="term" value="C:core mediator complex"/>
    <property type="evidence" value="ECO:0007669"/>
    <property type="project" value="TreeGrafter"/>
</dbReference>
<sequence length="307" mass="34563">MLHRKETPFKSVPVSRVSSSQRLNQLGSNPHPSIPTTPVHVSSSLNPIRNLPVNPGNYRSKITNRDELKRFEELPIVHQVTEFERLLGELSSSISSFKDDGLVKNVESMIHVNEDLKAKIADLQSHRELGKQIEKLNQENISLEAKSKHILKELISYRSSLKELPRRPASKKVVANDVDVSEVLKYAMKLAKFTKAPVANAQFTVHPNNYVWPAEDALRRGMLAASSLQEDAIIKNELGEEDVEMAKEVVAKEEAKEEDKAQEREEEKPGRRSSFGDYGAQEAEQPKQEESGGLDLDLFDPDDEFSD</sequence>
<comment type="subcellular location">
    <subcellularLocation>
        <location evidence="1 8">Nucleus</location>
    </subcellularLocation>
</comment>
<dbReference type="GO" id="GO:0006357">
    <property type="term" value="P:regulation of transcription by RNA polymerase II"/>
    <property type="evidence" value="ECO:0007669"/>
    <property type="project" value="InterPro"/>
</dbReference>
<proteinExistence type="inferred from homology"/>
<dbReference type="Pfam" id="PF10018">
    <property type="entry name" value="Med4"/>
    <property type="match status" value="1"/>
</dbReference>
<dbReference type="RefSeq" id="XP_020065275.1">
    <property type="nucleotide sequence ID" value="XM_020208554.1"/>
</dbReference>
<keyword evidence="12" id="KW-1185">Reference proteome</keyword>
<comment type="similarity">
    <text evidence="2 8">Belongs to the Mediator complex subunit 4 family.</text>
</comment>
<evidence type="ECO:0000256" key="3">
    <source>
        <dbReference type="ARBA" id="ARBA00020629"/>
    </source>
</evidence>
<gene>
    <name evidence="8" type="primary">MED4</name>
    <name evidence="11" type="ORF">CANTADRAFT_339424</name>
</gene>
<keyword evidence="4 8" id="KW-0805">Transcription regulation</keyword>
<evidence type="ECO:0000256" key="10">
    <source>
        <dbReference type="SAM" id="MobiDB-lite"/>
    </source>
</evidence>
<dbReference type="AlphaFoldDB" id="A0A1E4SKX9"/>
<keyword evidence="6 8" id="KW-0539">Nucleus</keyword>
<evidence type="ECO:0000256" key="5">
    <source>
        <dbReference type="ARBA" id="ARBA00023163"/>
    </source>
</evidence>
<name>A0A1E4SKX9_9ASCO</name>
<evidence type="ECO:0000256" key="1">
    <source>
        <dbReference type="ARBA" id="ARBA00004123"/>
    </source>
</evidence>
<organism evidence="11 12">
    <name type="scientific">Suhomyces tanzawaensis NRRL Y-17324</name>
    <dbReference type="NCBI Taxonomy" id="984487"/>
    <lineage>
        <taxon>Eukaryota</taxon>
        <taxon>Fungi</taxon>
        <taxon>Dikarya</taxon>
        <taxon>Ascomycota</taxon>
        <taxon>Saccharomycotina</taxon>
        <taxon>Pichiomycetes</taxon>
        <taxon>Debaryomycetaceae</taxon>
        <taxon>Suhomyces</taxon>
    </lineage>
</organism>
<keyword evidence="8" id="KW-0010">Activator</keyword>
<reference evidence="12" key="1">
    <citation type="submission" date="2016-05" db="EMBL/GenBank/DDBJ databases">
        <title>Comparative genomics of biotechnologically important yeasts.</title>
        <authorList>
            <consortium name="DOE Joint Genome Institute"/>
            <person name="Riley R."/>
            <person name="Haridas S."/>
            <person name="Wolfe K.H."/>
            <person name="Lopes M.R."/>
            <person name="Hittinger C.T."/>
            <person name="Goker M."/>
            <person name="Salamov A."/>
            <person name="Wisecaver J."/>
            <person name="Long T.M."/>
            <person name="Aerts A.L."/>
            <person name="Barry K."/>
            <person name="Choi C."/>
            <person name="Clum A."/>
            <person name="Coughlan A.Y."/>
            <person name="Deshpande S."/>
            <person name="Douglass A.P."/>
            <person name="Hanson S.J."/>
            <person name="Klenk H.-P."/>
            <person name="Labutti K."/>
            <person name="Lapidus A."/>
            <person name="Lindquist E."/>
            <person name="Lipzen A."/>
            <person name="Meier-Kolthoff J.P."/>
            <person name="Ohm R.A."/>
            <person name="Otillar R.P."/>
            <person name="Pangilinan J."/>
            <person name="Peng Y."/>
            <person name="Rokas A."/>
            <person name="Rosa C.A."/>
            <person name="Scheuner C."/>
            <person name="Sibirny A.A."/>
            <person name="Slot J.C."/>
            <person name="Stielow J.B."/>
            <person name="Sun H."/>
            <person name="Kurtzman C.P."/>
            <person name="Blackwell M."/>
            <person name="Grigoriev I.V."/>
            <person name="Jeffries T.W."/>
        </authorList>
    </citation>
    <scope>NUCLEOTIDE SEQUENCE [LARGE SCALE GENOMIC DNA]</scope>
    <source>
        <strain evidence="12">NRRL Y-17324</strain>
    </source>
</reference>
<evidence type="ECO:0000313" key="11">
    <source>
        <dbReference type="EMBL" id="ODV80153.1"/>
    </source>
</evidence>
<dbReference type="InterPro" id="IPR019258">
    <property type="entry name" value="Mediator_Med4"/>
</dbReference>
<dbReference type="GO" id="GO:0003712">
    <property type="term" value="F:transcription coregulator activity"/>
    <property type="evidence" value="ECO:0007669"/>
    <property type="project" value="InterPro"/>
</dbReference>
<comment type="function">
    <text evidence="8">Component of the Mediator complex, a coactivator involved in the regulated transcription of nearly all RNA polymerase II-dependent genes. Mediator functions as a bridge to convey information from gene-specific regulatory proteins to the basal RNA polymerase II transcription machinery. Mediator is recruited to promoters by direct interactions with regulatory proteins and serves as a scaffold for the assembly of a functional preinitiation complex with RNA polymerase II and the general transcription factors.</text>
</comment>
<evidence type="ECO:0000256" key="8">
    <source>
        <dbReference type="RuleBase" id="RU364141"/>
    </source>
</evidence>
<dbReference type="OrthoDB" id="1929813at2759"/>